<protein>
    <recommendedName>
        <fullName evidence="4">Secreted protein</fullName>
    </recommendedName>
</protein>
<evidence type="ECO:0000313" key="2">
    <source>
        <dbReference type="EMBL" id="KAE9052497.1"/>
    </source>
</evidence>
<dbReference type="EMBL" id="QXFV01000010">
    <property type="protein sequence ID" value="KAE9052497.1"/>
    <property type="molecule type" value="Genomic_DNA"/>
</dbReference>
<accession>A0A6A3PDK0</accession>
<reference evidence="2 3" key="1">
    <citation type="submission" date="2018-09" db="EMBL/GenBank/DDBJ databases">
        <title>Genomic investigation of the strawberry pathogen Phytophthora fragariae indicates pathogenicity is determined by transcriptional variation in three key races.</title>
        <authorList>
            <person name="Adams T.M."/>
            <person name="Armitage A.D."/>
            <person name="Sobczyk M.K."/>
            <person name="Bates H.J."/>
            <person name="Dunwell J.M."/>
            <person name="Nellist C.F."/>
            <person name="Harrison R.J."/>
        </authorList>
    </citation>
    <scope>NUCLEOTIDE SEQUENCE [LARGE SCALE GENOMIC DNA]</scope>
    <source>
        <strain evidence="2 3">SCRP249</strain>
    </source>
</reference>
<keyword evidence="1" id="KW-0732">Signal</keyword>
<comment type="caution">
    <text evidence="2">The sequence shown here is derived from an EMBL/GenBank/DDBJ whole genome shotgun (WGS) entry which is preliminary data.</text>
</comment>
<organism evidence="2 3">
    <name type="scientific">Phytophthora rubi</name>
    <dbReference type="NCBI Taxonomy" id="129364"/>
    <lineage>
        <taxon>Eukaryota</taxon>
        <taxon>Sar</taxon>
        <taxon>Stramenopiles</taxon>
        <taxon>Oomycota</taxon>
        <taxon>Peronosporomycetes</taxon>
        <taxon>Peronosporales</taxon>
        <taxon>Peronosporaceae</taxon>
        <taxon>Phytophthora</taxon>
    </lineage>
</organism>
<name>A0A6A3PDK0_9STRA</name>
<feature type="signal peptide" evidence="1">
    <location>
        <begin position="1"/>
        <end position="16"/>
    </location>
</feature>
<dbReference type="Proteomes" id="UP000429607">
    <property type="component" value="Unassembled WGS sequence"/>
</dbReference>
<dbReference type="AlphaFoldDB" id="A0A6A3PDK0"/>
<evidence type="ECO:0008006" key="4">
    <source>
        <dbReference type="Google" id="ProtNLM"/>
    </source>
</evidence>
<feature type="chain" id="PRO_5025390182" description="Secreted protein" evidence="1">
    <location>
        <begin position="17"/>
        <end position="60"/>
    </location>
</feature>
<gene>
    <name evidence="2" type="ORF">PR001_g422</name>
</gene>
<sequence>MYAYLRLPSLMTLAPATCMCSCGSYSGSPTQTDHTYLPLSSIVWAGRGSARSWQPPPSGT</sequence>
<evidence type="ECO:0000313" key="3">
    <source>
        <dbReference type="Proteomes" id="UP000429607"/>
    </source>
</evidence>
<evidence type="ECO:0000256" key="1">
    <source>
        <dbReference type="SAM" id="SignalP"/>
    </source>
</evidence>
<proteinExistence type="predicted"/>